<comment type="caution">
    <text evidence="2">The sequence shown here is derived from an EMBL/GenBank/DDBJ whole genome shotgun (WGS) entry which is preliminary data.</text>
</comment>
<evidence type="ECO:0000313" key="3">
    <source>
        <dbReference type="Proteomes" id="UP000265443"/>
    </source>
</evidence>
<feature type="compositionally biased region" description="Gly residues" evidence="1">
    <location>
        <begin position="13"/>
        <end position="23"/>
    </location>
</feature>
<organism evidence="2 3">
    <name type="scientific">Meiothermus hypogaeus</name>
    <dbReference type="NCBI Taxonomy" id="884155"/>
    <lineage>
        <taxon>Bacteria</taxon>
        <taxon>Thermotogati</taxon>
        <taxon>Deinococcota</taxon>
        <taxon>Deinococci</taxon>
        <taxon>Thermales</taxon>
        <taxon>Thermaceae</taxon>
        <taxon>Meiothermus</taxon>
    </lineage>
</organism>
<evidence type="ECO:0000313" key="2">
    <source>
        <dbReference type="EMBL" id="RIH76734.1"/>
    </source>
</evidence>
<keyword evidence="3" id="KW-1185">Reference proteome</keyword>
<accession>A0ABX9MMH4</accession>
<feature type="region of interest" description="Disordered" evidence="1">
    <location>
        <begin position="1"/>
        <end position="25"/>
    </location>
</feature>
<dbReference type="EMBL" id="QWKY01000046">
    <property type="protein sequence ID" value="RIH76734.1"/>
    <property type="molecule type" value="Genomic_DNA"/>
</dbReference>
<name>A0ABX9MMH4_9DEIN</name>
<protein>
    <submittedName>
        <fullName evidence="2">LPS-assembly protein LptD</fullName>
    </submittedName>
</protein>
<dbReference type="Proteomes" id="UP000265443">
    <property type="component" value="Unassembled WGS sequence"/>
</dbReference>
<proteinExistence type="predicted"/>
<reference evidence="2 3" key="1">
    <citation type="submission" date="2018-08" db="EMBL/GenBank/DDBJ databases">
        <title>Meiothermus hypogaeus DSM 23238 genome sequencing project.</title>
        <authorList>
            <person name="Da Costa M.S."/>
            <person name="Albuquerque L."/>
            <person name="Raposo P."/>
            <person name="Froufe H.J.C."/>
            <person name="Barroso C.S."/>
            <person name="Egas C."/>
        </authorList>
    </citation>
    <scope>NUCLEOTIDE SEQUENCE [LARGE SCALE GENOMIC DNA]</scope>
    <source>
        <strain evidence="2 3">DSM 23238</strain>
    </source>
</reference>
<evidence type="ECO:0000256" key="1">
    <source>
        <dbReference type="SAM" id="MobiDB-lite"/>
    </source>
</evidence>
<gene>
    <name evidence="2" type="primary">lptD_3</name>
    <name evidence="2" type="ORF">Mhypo_02324</name>
</gene>
<sequence>MGREGYRAPGVGPTTGTGAGGQGAAKPPLPCALSPLLLLLALLFSGLAWASPTSPIPCAEQPYTLETPEGLAGGGNLEFDGEVALFSDGACLQTKGLLLQAPSLRYDQASGELTARQIEVETPRYRFWAEESHIQDQVLRASGIRATTCRCGDDLRLLSKTLHFDTQTGEVVLEDSQLEVYAFGLAHFSELRLDPNQPLGDNLGLTPAGAEAPLALPVRFDFDQGLNVGLSEFPLPDAGGRSGKFSTRLTLLGLRLGSPDPILRLGLAAQEKNRRASLQLDSKSSGVASRGEVVDGPLFFVHDSEKGRYAFGLKQAFALDRFILIPYGWIAQDWRDGTPATQEQGLTAGAELRYNLEMQEGPFRFRLEPFGVLGFYNQPQQYLAYGGYAEGRYEGDFILQVGYTWAIESTPGRFWLERREATQKLSGSLRYRGLGLEAGHDFLKAQTEASLRIGLVQDYGEVWAQLHTCWNCVGKTLSNGRDDWERRELVVGFTPVPLSCTYDLNLTPFLGYDFLRQGVSRWGLELRYADCCFIWRLGYQEIRLAQHPDEVANGKLTFGLEIR</sequence>